<sequence length="119" mass="13639">MQIKFTVVATVVVLVLGFVHNSDAKNGKDLTRGAQKNTPRHNYSNSRYYTRTIRNGSGDNYCRAHKRQCARDCREWNPKKYHFSEDCKWRYRDGKTTASTSCICNGRDISSSCASSLDY</sequence>
<evidence type="ECO:0000256" key="1">
    <source>
        <dbReference type="SAM" id="SignalP"/>
    </source>
</evidence>
<keyword evidence="3" id="KW-1185">Reference proteome</keyword>
<gene>
    <name evidence="2" type="ORF">K7432_000838</name>
</gene>
<protein>
    <submittedName>
        <fullName evidence="2">Uncharacterized protein</fullName>
    </submittedName>
</protein>
<dbReference type="Proteomes" id="UP001479436">
    <property type="component" value="Unassembled WGS sequence"/>
</dbReference>
<evidence type="ECO:0000313" key="2">
    <source>
        <dbReference type="EMBL" id="KAK9768499.1"/>
    </source>
</evidence>
<comment type="caution">
    <text evidence="2">The sequence shown here is derived from an EMBL/GenBank/DDBJ whole genome shotgun (WGS) entry which is preliminary data.</text>
</comment>
<feature type="signal peptide" evidence="1">
    <location>
        <begin position="1"/>
        <end position="24"/>
    </location>
</feature>
<keyword evidence="1" id="KW-0732">Signal</keyword>
<evidence type="ECO:0000313" key="3">
    <source>
        <dbReference type="Proteomes" id="UP001479436"/>
    </source>
</evidence>
<dbReference type="EMBL" id="JASJQH010000016">
    <property type="protein sequence ID" value="KAK9768499.1"/>
    <property type="molecule type" value="Genomic_DNA"/>
</dbReference>
<reference evidence="2 3" key="1">
    <citation type="submission" date="2023-04" db="EMBL/GenBank/DDBJ databases">
        <title>Genome of Basidiobolus ranarum AG-B5.</title>
        <authorList>
            <person name="Stajich J.E."/>
            <person name="Carter-House D."/>
            <person name="Gryganskyi A."/>
        </authorList>
    </citation>
    <scope>NUCLEOTIDE SEQUENCE [LARGE SCALE GENOMIC DNA]</scope>
    <source>
        <strain evidence="2 3">AG-B5</strain>
    </source>
</reference>
<accession>A0ABR2X3Y5</accession>
<name>A0ABR2X3Y5_9FUNG</name>
<feature type="chain" id="PRO_5045438597" evidence="1">
    <location>
        <begin position="25"/>
        <end position="119"/>
    </location>
</feature>
<proteinExistence type="predicted"/>
<organism evidence="2 3">
    <name type="scientific">Basidiobolus ranarum</name>
    <dbReference type="NCBI Taxonomy" id="34480"/>
    <lineage>
        <taxon>Eukaryota</taxon>
        <taxon>Fungi</taxon>
        <taxon>Fungi incertae sedis</taxon>
        <taxon>Zoopagomycota</taxon>
        <taxon>Entomophthoromycotina</taxon>
        <taxon>Basidiobolomycetes</taxon>
        <taxon>Basidiobolales</taxon>
        <taxon>Basidiobolaceae</taxon>
        <taxon>Basidiobolus</taxon>
    </lineage>
</organism>